<proteinExistence type="predicted"/>
<dbReference type="STRING" id="6832.A0A553P6K2"/>
<feature type="region of interest" description="Disordered" evidence="13">
    <location>
        <begin position="1466"/>
        <end position="1490"/>
    </location>
</feature>
<evidence type="ECO:0000256" key="13">
    <source>
        <dbReference type="SAM" id="MobiDB-lite"/>
    </source>
</evidence>
<evidence type="ECO:0000256" key="14">
    <source>
        <dbReference type="SAM" id="Phobius"/>
    </source>
</evidence>
<dbReference type="Gene3D" id="2.120.10.30">
    <property type="entry name" value="TolB, C-terminal domain"/>
    <property type="match status" value="4"/>
</dbReference>
<dbReference type="CDD" id="cd00112">
    <property type="entry name" value="LDLa"/>
    <property type="match status" value="3"/>
</dbReference>
<feature type="domain" description="EGF-like" evidence="15">
    <location>
        <begin position="327"/>
        <end position="366"/>
    </location>
</feature>
<evidence type="ECO:0000256" key="11">
    <source>
        <dbReference type="PROSITE-ProRule" id="PRU00124"/>
    </source>
</evidence>
<dbReference type="Pfam" id="PF00058">
    <property type="entry name" value="Ldl_recept_b"/>
    <property type="match status" value="6"/>
</dbReference>
<feature type="domain" description="EGF-like" evidence="15">
    <location>
        <begin position="646"/>
        <end position="683"/>
    </location>
</feature>
<dbReference type="InterPro" id="IPR009030">
    <property type="entry name" value="Growth_fac_rcpt_cys_sf"/>
</dbReference>
<dbReference type="FunFam" id="2.120.10.30:FF:000008">
    <property type="entry name" value="Low-density lipoprotein receptor-related protein 4"/>
    <property type="match status" value="1"/>
</dbReference>
<protein>
    <recommendedName>
        <fullName evidence="15">EGF-like domain-containing protein</fullName>
    </recommendedName>
</protein>
<evidence type="ECO:0000256" key="3">
    <source>
        <dbReference type="ARBA" id="ARBA00022536"/>
    </source>
</evidence>
<feature type="disulfide bond" evidence="11">
    <location>
        <begin position="1366"/>
        <end position="1381"/>
    </location>
</feature>
<dbReference type="InterPro" id="IPR036055">
    <property type="entry name" value="LDL_receptor-like_sf"/>
</dbReference>
<dbReference type="PANTHER" id="PTHR46513">
    <property type="entry name" value="VITELLOGENIN RECEPTOR-LIKE PROTEIN-RELATED-RELATED"/>
    <property type="match status" value="1"/>
</dbReference>
<dbReference type="PROSITE" id="PS50068">
    <property type="entry name" value="LDLRA_2"/>
    <property type="match status" value="3"/>
</dbReference>
<comment type="subcellular location">
    <subcellularLocation>
        <location evidence="1">Cell membrane</location>
        <topology evidence="1">Single-pass type I membrane protein</topology>
    </subcellularLocation>
</comment>
<feature type="repeat" description="LDL-receptor class B" evidence="12">
    <location>
        <begin position="226"/>
        <end position="268"/>
    </location>
</feature>
<feature type="disulfide bond" evidence="11">
    <location>
        <begin position="1310"/>
        <end position="1322"/>
    </location>
</feature>
<evidence type="ECO:0000256" key="10">
    <source>
        <dbReference type="ARBA" id="ARBA00023180"/>
    </source>
</evidence>
<dbReference type="InterPro" id="IPR011042">
    <property type="entry name" value="6-blade_b-propeller_TolB-like"/>
</dbReference>
<dbReference type="GO" id="GO:0005886">
    <property type="term" value="C:plasma membrane"/>
    <property type="evidence" value="ECO:0007669"/>
    <property type="project" value="UniProtKB-SubCell"/>
</dbReference>
<keyword evidence="4" id="KW-0254">Endocytosis</keyword>
<dbReference type="SUPFAM" id="SSF57184">
    <property type="entry name" value="Growth factor receptor domain"/>
    <property type="match status" value="1"/>
</dbReference>
<keyword evidence="14" id="KW-1133">Transmembrane helix</keyword>
<feature type="disulfide bond" evidence="11">
    <location>
        <begin position="1347"/>
        <end position="1359"/>
    </location>
</feature>
<dbReference type="PANTHER" id="PTHR46513:SF41">
    <property type="entry name" value="LOW-DENSITY LIPOPROTEIN RECEPTOR-RELATED PROTEIN"/>
    <property type="match status" value="1"/>
</dbReference>
<dbReference type="FunFam" id="4.10.400.10:FF:000034">
    <property type="entry name" value="Low-density lipoprotein receptor-related protein 2"/>
    <property type="match status" value="1"/>
</dbReference>
<dbReference type="OMA" id="VNPCKVN"/>
<evidence type="ECO:0000256" key="2">
    <source>
        <dbReference type="ARBA" id="ARBA00022475"/>
    </source>
</evidence>
<dbReference type="SMART" id="SM00135">
    <property type="entry name" value="LY"/>
    <property type="match status" value="19"/>
</dbReference>
<keyword evidence="14" id="KW-0812">Transmembrane</keyword>
<dbReference type="SUPFAM" id="SSF57196">
    <property type="entry name" value="EGF/Laminin"/>
    <property type="match status" value="1"/>
</dbReference>
<evidence type="ECO:0000256" key="5">
    <source>
        <dbReference type="ARBA" id="ARBA00022729"/>
    </source>
</evidence>
<sequence>MVLDWPRGRRRRPPNGLVYWSSLLGLALLMGGLWPSVKAIPYLIYANQTDIRLIEVNNRRIETKPNVIVKHLGSVATLDYILRDNLICWSEVPNHWIQCAEIDKDKKGNVEKILIAETSLIAPEGLACDWINNNIYWADSETKRIEVASLQKSERSRLRKVIIWDDIDLPRALAIAPQEGYLFWSDWGSYPKIERVSLDGAPQSRVALVDQHIIWPNGITLDLDNRLLYWVDAFYNQLSVITWDGHDRRNIVSDRLALPHPFSVTFFEETLFWTDWNITSLQLLNLTHFSPEVTSVKPERHGRHGRFRKPTDVKVFQPSRQPDQSAPCRINNGGCSHLCLGSSVNEAKYTCVCPSGIQATSNGTCLDQPYEILILAKQDGLRSISLDTPDFTDIVIPIQVPMPLDREVIAVDFDPVSQFVYFTNTHDTHDSAVGIYRTALDGSSYSEVITSGIRHPDGVAIDWIGNNVFWTDNNKDQQAYVGVARLDGSSKRSIIWHGLDQPRAIALDSSKGWLFWSDWGKSPGIHRAYMDGSNREAVITKQIEWPNGIALDIPEQKLYWCDARKDVIEVSNYDGTNRRVILEDSVVQPFGLTLLGDNLYWTDWQENAVERANKLTGENRTVMVAHLEDLMGVRASRTSAEPWTNECSVNNGGCTHLCLFTPEGKRCQCPNNFELDENLLKCIVPEAFLLYTRGKIIGRLGMTPNNLNDLFIPIGHVRDACALDFDYSQETIYWTDINQKTISRSWLNGSNPEVIFEFDLEYPYGMAVDWISKNIFWTDMGLNRIEVARSNGTSRRILVWRNLNKPASIALNPVEGKMYWSSWGGNNPVIEEANMDGSQRKVFQKQVGKVNGLTVDFQTQRLYWTDLDQKTISYAFVKAPQEVKAVISGLGTPYALTLFNNYLYWADWESNSVETADKDTGKGREIIQSGRENITDILVYQASKQMGRNPCSVGNGGCDYLCFPVAGIAKCDCPSHFVLQPNGRSCAAPDDFLLFGQINKISRWVDELIKNDALRSMIPISGARSISSLSFDPVSRLIYWIDLGSKKRGRISIKRGFENGTLFDRRLRADKDDLFKPYDLAIDPIARVFYWTCEDTNSINITKMDSSRESSFGLVPISTHDIPRSISVHYLRNYLFWVNVGQNHSRIERSSTISQNRVTLFSNLSAPRDLTVDMSEDLLFWADSELKVIERSRIDGGDRKIIVTRRVGTLVGMSVLHNYVYWADVENNAIMRANKHTGQDPEVTISDIKHLSSLFAFQKVLDVSDHPCLHAKCSHLCSLDHLRRPKCHCTQSSGLVLNADDRTCGKPPICKSGDFTCETGACIPLQWRCDGPAECSDHSDEINCPECDPGNFRCRNGECIQSNLICDNKSDCKDSSDEVNCCREHEFRCFQNMMCINQSLLCNGVNDCPDATDELAPRCNTDNLALGIESTSTNTAFYIIPIIVSIIVCLLVLVFVYRKKASEKANTSLESDDRQSRNGHNPTIMDPNNHRFISTESLQNEGRLTPLGMRAVSLIDPSPLAAVGIPPSHVGGSSNGLLYDRSHVTGASSSTASSAGFPNECYGPPPSPTTTVPRNSSVSSRNPLSSVHHHGHQRSTHSLSRRSRGPDSAYNFYSQQRRKPHYPPRPTPCSTDNNDESDATAIYVSHQQVPQRPLYCSAANSTVGYDSESYDPHMESYYPSNGEGMFEQEDLPCPDSPSQERTFFLKSLPEPPPPSRVPSPTPQDSPSDYP</sequence>
<feature type="repeat" description="LDL-receptor class B" evidence="12">
    <location>
        <begin position="730"/>
        <end position="772"/>
    </location>
</feature>
<feature type="compositionally biased region" description="Pro residues" evidence="13">
    <location>
        <begin position="1709"/>
        <end position="1730"/>
    </location>
</feature>
<dbReference type="Pfam" id="PF00057">
    <property type="entry name" value="Ldl_recept_a"/>
    <property type="match status" value="3"/>
</dbReference>
<evidence type="ECO:0000313" key="17">
    <source>
        <dbReference type="Proteomes" id="UP000318571"/>
    </source>
</evidence>
<evidence type="ECO:0000256" key="1">
    <source>
        <dbReference type="ARBA" id="ARBA00004251"/>
    </source>
</evidence>
<feature type="repeat" description="LDL-receptor class B" evidence="12">
    <location>
        <begin position="1177"/>
        <end position="1219"/>
    </location>
</feature>
<feature type="disulfide bond" evidence="11">
    <location>
        <begin position="1317"/>
        <end position="1335"/>
    </location>
</feature>
<feature type="repeat" description="LDL-receptor class B" evidence="12">
    <location>
        <begin position="512"/>
        <end position="555"/>
    </location>
</feature>
<dbReference type="OrthoDB" id="72419at2759"/>
<feature type="repeat" description="LDL-receptor class B" evidence="12">
    <location>
        <begin position="180"/>
        <end position="225"/>
    </location>
</feature>
<comment type="caution">
    <text evidence="16">The sequence shown here is derived from an EMBL/GenBank/DDBJ whole genome shotgun (WGS) entry which is preliminary data.</text>
</comment>
<keyword evidence="3" id="KW-0245">EGF-like domain</keyword>
<evidence type="ECO:0000256" key="9">
    <source>
        <dbReference type="ARBA" id="ARBA00023170"/>
    </source>
</evidence>
<feature type="compositionally biased region" description="Low complexity" evidence="13">
    <location>
        <begin position="1569"/>
        <end position="1586"/>
    </location>
</feature>
<feature type="compositionally biased region" description="Low complexity" evidence="13">
    <location>
        <begin position="1546"/>
        <end position="1556"/>
    </location>
</feature>
<feature type="region of interest" description="Disordered" evidence="13">
    <location>
        <begin position="1546"/>
        <end position="1636"/>
    </location>
</feature>
<dbReference type="Pfam" id="PF14670">
    <property type="entry name" value="FXa_inhibition"/>
    <property type="match status" value="2"/>
</dbReference>
<feature type="region of interest" description="Disordered" evidence="13">
    <location>
        <begin position="1664"/>
        <end position="1730"/>
    </location>
</feature>
<comment type="caution">
    <text evidence="11">Lacks conserved residue(s) required for the propagation of feature annotation.</text>
</comment>
<keyword evidence="6" id="KW-0677">Repeat</keyword>
<feature type="domain" description="EGF-like" evidence="15">
    <location>
        <begin position="950"/>
        <end position="987"/>
    </location>
</feature>
<dbReference type="EMBL" id="VCGU01000007">
    <property type="protein sequence ID" value="TRY73318.1"/>
    <property type="molecule type" value="Genomic_DNA"/>
</dbReference>
<evidence type="ECO:0000256" key="7">
    <source>
        <dbReference type="ARBA" id="ARBA00023136"/>
    </source>
</evidence>
<dbReference type="Proteomes" id="UP000318571">
    <property type="component" value="Chromosome 3"/>
</dbReference>
<keyword evidence="10" id="KW-0325">Glycoprotein</keyword>
<dbReference type="InterPro" id="IPR050778">
    <property type="entry name" value="Cueball_EGF_LRP_Nidogen"/>
</dbReference>
<dbReference type="InterPro" id="IPR002172">
    <property type="entry name" value="LDrepeatLR_classA_rpt"/>
</dbReference>
<feature type="repeat" description="LDL-receptor class B" evidence="12">
    <location>
        <begin position="773"/>
        <end position="815"/>
    </location>
</feature>
<organism evidence="16 17">
    <name type="scientific">Tigriopus californicus</name>
    <name type="common">Marine copepod</name>
    <dbReference type="NCBI Taxonomy" id="6832"/>
    <lineage>
        <taxon>Eukaryota</taxon>
        <taxon>Metazoa</taxon>
        <taxon>Ecdysozoa</taxon>
        <taxon>Arthropoda</taxon>
        <taxon>Crustacea</taxon>
        <taxon>Multicrustacea</taxon>
        <taxon>Hexanauplia</taxon>
        <taxon>Copepoda</taxon>
        <taxon>Harpacticoida</taxon>
        <taxon>Harpacticidae</taxon>
        <taxon>Tigriopus</taxon>
    </lineage>
</organism>
<feature type="repeat" description="LDL-receptor class B" evidence="12">
    <location>
        <begin position="556"/>
        <end position="598"/>
    </location>
</feature>
<dbReference type="SUPFAM" id="SSF63825">
    <property type="entry name" value="YWTD domain"/>
    <property type="match status" value="4"/>
</dbReference>
<dbReference type="GO" id="GO:0006897">
    <property type="term" value="P:endocytosis"/>
    <property type="evidence" value="ECO:0007669"/>
    <property type="project" value="UniProtKB-KW"/>
</dbReference>
<evidence type="ECO:0000313" key="16">
    <source>
        <dbReference type="EMBL" id="TRY73318.1"/>
    </source>
</evidence>
<feature type="disulfide bond" evidence="11">
    <location>
        <begin position="1354"/>
        <end position="1372"/>
    </location>
</feature>
<dbReference type="SMART" id="SM00181">
    <property type="entry name" value="EGF"/>
    <property type="match status" value="4"/>
</dbReference>
<keyword evidence="7 14" id="KW-0472">Membrane</keyword>
<evidence type="ECO:0000256" key="12">
    <source>
        <dbReference type="PROSITE-ProRule" id="PRU00461"/>
    </source>
</evidence>
<dbReference type="InterPro" id="IPR000742">
    <property type="entry name" value="EGF"/>
</dbReference>
<evidence type="ECO:0000256" key="6">
    <source>
        <dbReference type="ARBA" id="ARBA00022737"/>
    </source>
</evidence>
<dbReference type="PRINTS" id="PR00261">
    <property type="entry name" value="LDLRECEPTOR"/>
</dbReference>
<gene>
    <name evidence="16" type="ORF">TCAL_01912</name>
</gene>
<feature type="repeat" description="LDL-receptor class B" evidence="12">
    <location>
        <begin position="466"/>
        <end position="511"/>
    </location>
</feature>
<evidence type="ECO:0000259" key="15">
    <source>
        <dbReference type="SMART" id="SM00181"/>
    </source>
</evidence>
<accession>A0A553P6K2</accession>
<feature type="transmembrane region" description="Helical" evidence="14">
    <location>
        <begin position="1436"/>
        <end position="1457"/>
    </location>
</feature>
<evidence type="ECO:0000256" key="8">
    <source>
        <dbReference type="ARBA" id="ARBA00023157"/>
    </source>
</evidence>
<keyword evidence="8 11" id="KW-1015">Disulfide bond</keyword>
<feature type="disulfide bond" evidence="11">
    <location>
        <begin position="1329"/>
        <end position="1344"/>
    </location>
</feature>
<keyword evidence="5" id="KW-0732">Signal</keyword>
<keyword evidence="17" id="KW-1185">Reference proteome</keyword>
<dbReference type="SMART" id="SM00192">
    <property type="entry name" value="LDLa"/>
    <property type="match status" value="3"/>
</dbReference>
<dbReference type="PROSITE" id="PS01209">
    <property type="entry name" value="LDLRA_1"/>
    <property type="match status" value="1"/>
</dbReference>
<dbReference type="FunFam" id="2.120.10.30:FF:000241">
    <property type="entry name" value="Low-density lipoprotein receptor-related protein 6"/>
    <property type="match status" value="2"/>
</dbReference>
<keyword evidence="2" id="KW-1003">Cell membrane</keyword>
<name>A0A553P6K2_TIGCA</name>
<evidence type="ECO:0000256" key="4">
    <source>
        <dbReference type="ARBA" id="ARBA00022583"/>
    </source>
</evidence>
<reference evidence="16 17" key="1">
    <citation type="journal article" date="2018" name="Nat. Ecol. Evol.">
        <title>Genomic signatures of mitonuclear coevolution across populations of Tigriopus californicus.</title>
        <authorList>
            <person name="Barreto F.S."/>
            <person name="Watson E.T."/>
            <person name="Lima T.G."/>
            <person name="Willett C.S."/>
            <person name="Edmands S."/>
            <person name="Li W."/>
            <person name="Burton R.S."/>
        </authorList>
    </citation>
    <scope>NUCLEOTIDE SEQUENCE [LARGE SCALE GENOMIC DNA]</scope>
    <source>
        <strain evidence="16 17">San Diego</strain>
    </source>
</reference>
<dbReference type="InterPro" id="IPR023415">
    <property type="entry name" value="LDLR_class-A_CS"/>
</dbReference>
<dbReference type="InterPro" id="IPR000033">
    <property type="entry name" value="LDLR_classB_rpt"/>
</dbReference>
<feature type="repeat" description="LDL-receptor class B" evidence="12">
    <location>
        <begin position="133"/>
        <end position="179"/>
    </location>
</feature>
<dbReference type="SUPFAM" id="SSF57424">
    <property type="entry name" value="LDL receptor-like module"/>
    <property type="match status" value="3"/>
</dbReference>
<dbReference type="PROSITE" id="PS51120">
    <property type="entry name" value="LDLRB"/>
    <property type="match status" value="9"/>
</dbReference>
<feature type="compositionally biased region" description="Basic residues" evidence="13">
    <location>
        <begin position="1587"/>
        <end position="1603"/>
    </location>
</feature>
<feature type="domain" description="EGF-like" evidence="15">
    <location>
        <begin position="1267"/>
        <end position="1305"/>
    </location>
</feature>
<keyword evidence="9" id="KW-0675">Receptor</keyword>
<dbReference type="Gene3D" id="4.10.400.10">
    <property type="entry name" value="Low-density Lipoprotein Receptor"/>
    <property type="match status" value="3"/>
</dbReference>